<dbReference type="SUPFAM" id="SSF57667">
    <property type="entry name" value="beta-beta-alpha zinc fingers"/>
    <property type="match status" value="1"/>
</dbReference>
<keyword evidence="1" id="KW-0479">Metal-binding</keyword>
<gene>
    <name evidence="7" type="primary">LOC107273296</name>
</gene>
<dbReference type="RefSeq" id="XP_015606842.1">
    <property type="nucleotide sequence ID" value="XM_015751356.2"/>
</dbReference>
<keyword evidence="3" id="KW-0862">Zinc</keyword>
<evidence type="ECO:0000313" key="6">
    <source>
        <dbReference type="Proteomes" id="UP000694920"/>
    </source>
</evidence>
<reference evidence="7" key="1">
    <citation type="submission" date="2025-08" db="UniProtKB">
        <authorList>
            <consortium name="RefSeq"/>
        </authorList>
    </citation>
    <scope>IDENTIFICATION</scope>
</reference>
<dbReference type="InterPro" id="IPR051591">
    <property type="entry name" value="UPF0224_FAM112_RNA_Proc"/>
</dbReference>
<evidence type="ECO:0000256" key="1">
    <source>
        <dbReference type="ARBA" id="ARBA00022723"/>
    </source>
</evidence>
<dbReference type="PANTHER" id="PTHR21402:SF5">
    <property type="entry name" value="GAMETOCYTE SPECIFIC FACTOR 1"/>
    <property type="match status" value="1"/>
</dbReference>
<feature type="region of interest" description="Disordered" evidence="4">
    <location>
        <begin position="182"/>
        <end position="208"/>
    </location>
</feature>
<keyword evidence="6" id="KW-1185">Reference proteome</keyword>
<dbReference type="InterPro" id="IPR022776">
    <property type="entry name" value="TRM13/UPF0224_CHHC_Znf_dom"/>
</dbReference>
<dbReference type="AlphaFoldDB" id="A0AAJ7CBT6"/>
<dbReference type="PANTHER" id="PTHR21402">
    <property type="entry name" value="GAMETOCYTE SPECIFIC FACTOR 1-RELATED"/>
    <property type="match status" value="1"/>
</dbReference>
<organism evidence="6 7">
    <name type="scientific">Cephus cinctus</name>
    <name type="common">Wheat stem sawfly</name>
    <dbReference type="NCBI Taxonomy" id="211228"/>
    <lineage>
        <taxon>Eukaryota</taxon>
        <taxon>Metazoa</taxon>
        <taxon>Ecdysozoa</taxon>
        <taxon>Arthropoda</taxon>
        <taxon>Hexapoda</taxon>
        <taxon>Insecta</taxon>
        <taxon>Pterygota</taxon>
        <taxon>Neoptera</taxon>
        <taxon>Endopterygota</taxon>
        <taxon>Hymenoptera</taxon>
        <taxon>Cephoidea</taxon>
        <taxon>Cephidae</taxon>
        <taxon>Cephus</taxon>
    </lineage>
</organism>
<evidence type="ECO:0000256" key="4">
    <source>
        <dbReference type="SAM" id="MobiDB-lite"/>
    </source>
</evidence>
<name>A0AAJ7CBT6_CEPCN</name>
<evidence type="ECO:0000259" key="5">
    <source>
        <dbReference type="PROSITE" id="PS51800"/>
    </source>
</evidence>
<dbReference type="GeneID" id="107273296"/>
<feature type="domain" description="CHHC U11-48K-type" evidence="5">
    <location>
        <begin position="7"/>
        <end position="34"/>
    </location>
</feature>
<dbReference type="InterPro" id="IPR036236">
    <property type="entry name" value="Znf_C2H2_sf"/>
</dbReference>
<dbReference type="PROSITE" id="PS51800">
    <property type="entry name" value="ZF_CHHC_U11_48K"/>
    <property type="match status" value="2"/>
</dbReference>
<protein>
    <submittedName>
        <fullName evidence="7">Gametocyte-specific factor 1 homolog</fullName>
    </submittedName>
</protein>
<evidence type="ECO:0000256" key="3">
    <source>
        <dbReference type="ARBA" id="ARBA00022833"/>
    </source>
</evidence>
<sequence>MDSTDSVVTCPYDKNHRIARSRIQKHIVKCQQNYPEGYLEICPYNATHRFFRHEMPDHMKKCPMRCFLHLELHQRTRSHGYVKRTPVVQPELQVECDESWDGDDDVGDWQSETYHSVHSERYKYNQQPVNTPLENAYGSKHLKNDPTKLTIREPRGLAEAEMIDMDSTVEDVESVISVMAIGRGSASRRARESLSKKPGLGRGSSFDN</sequence>
<dbReference type="KEGG" id="ccin:107273296"/>
<dbReference type="GO" id="GO:0008270">
    <property type="term" value="F:zinc ion binding"/>
    <property type="evidence" value="ECO:0007669"/>
    <property type="project" value="UniProtKB-KW"/>
</dbReference>
<accession>A0AAJ7CBT6</accession>
<evidence type="ECO:0000256" key="2">
    <source>
        <dbReference type="ARBA" id="ARBA00022771"/>
    </source>
</evidence>
<feature type="domain" description="CHHC U11-48K-type" evidence="5">
    <location>
        <begin position="39"/>
        <end position="66"/>
    </location>
</feature>
<evidence type="ECO:0000313" key="7">
    <source>
        <dbReference type="RefSeq" id="XP_015606842.1"/>
    </source>
</evidence>
<proteinExistence type="predicted"/>
<keyword evidence="2" id="KW-0863">Zinc-finger</keyword>
<dbReference type="Pfam" id="PF05253">
    <property type="entry name" value="zf-U11-48K"/>
    <property type="match status" value="2"/>
</dbReference>
<dbReference type="Proteomes" id="UP000694920">
    <property type="component" value="Unplaced"/>
</dbReference>